<dbReference type="SUPFAM" id="SSF101898">
    <property type="entry name" value="NHL repeat"/>
    <property type="match status" value="1"/>
</dbReference>
<evidence type="ECO:0000259" key="1">
    <source>
        <dbReference type="PROSITE" id="PS51352"/>
    </source>
</evidence>
<reference evidence="3" key="1">
    <citation type="submission" date="2020-01" db="EMBL/GenBank/DDBJ databases">
        <title>Draft genome sequence of the Termite Coptotermes fromosanus.</title>
        <authorList>
            <person name="Itakura S."/>
            <person name="Yosikawa Y."/>
            <person name="Umezawa K."/>
        </authorList>
    </citation>
    <scope>NUCLEOTIDE SEQUENCE [LARGE SCALE GENOMIC DNA]</scope>
</reference>
<proteinExistence type="predicted"/>
<dbReference type="InterPro" id="IPR011042">
    <property type="entry name" value="6-blade_b-propeller_TolB-like"/>
</dbReference>
<dbReference type="CDD" id="cd14951">
    <property type="entry name" value="NHL-2_like"/>
    <property type="match status" value="1"/>
</dbReference>
<dbReference type="OrthoDB" id="273823at2759"/>
<dbReference type="InterPro" id="IPR036249">
    <property type="entry name" value="Thioredoxin-like_sf"/>
</dbReference>
<dbReference type="PANTHER" id="PTHR46388:SF2">
    <property type="entry name" value="NHL REPEAT-CONTAINING PROTEIN 2"/>
    <property type="match status" value="1"/>
</dbReference>
<dbReference type="PROSITE" id="PS51352">
    <property type="entry name" value="THIOREDOXIN_2"/>
    <property type="match status" value="1"/>
</dbReference>
<gene>
    <name evidence="2" type="ORF">Cfor_09708</name>
</gene>
<dbReference type="EMBL" id="BLKM01000656">
    <property type="protein sequence ID" value="GFG36826.1"/>
    <property type="molecule type" value="Genomic_DNA"/>
</dbReference>
<evidence type="ECO:0000313" key="3">
    <source>
        <dbReference type="Proteomes" id="UP000502823"/>
    </source>
</evidence>
<feature type="domain" description="Thioredoxin" evidence="1">
    <location>
        <begin position="41"/>
        <end position="189"/>
    </location>
</feature>
<sequence length="567" mass="61888">MASEILEPISTACENLFDILGTLSEKSNLEECILEHIKQCASKNIQIGDFSRDLEWFNVSRPLSLSEDLRGKIVVLDFFTYCCINCMHILPQLKQLEEQYSIQDGVVVVGVHSAKFDNEKDSTNILAAVQRYDITHPVVNDADGTMWQNLGIPCWPTLLILGPDGEALFILIGEGHTKDISMFVQTALNYYKNYEQLLYHSLPVSPALHILPELRGLLLFPGKVAYSNSVDISQDDRLAVSDTGHHRIIIFQTSGRIEHIIGGDEPGFVDGAFKDARFHSPQGLVFRCPSLLYVADTENHAIREINLRTLCVRTLVGSGVQGSDLVGGAQFTEQLISSPWDLCLVSSSAICAASPVEGSDKDVLLIAMAGIHQIWALFLNKCTWWKGKTYPAGTCAAIVGNGKEENRNNSYPHAAGFAQPSGICVASELQAAFVADSESSSVRKISLTDGKVSAVVGGDRSPFNLFGFGDRDGKQSDAKLQHPLGVAWCSRDKTLYVADSYNHKLKGVDVQSNVCTTVLGSGKAGNNTGHYGTADSVQVKAIKTDITLTLWCGNSVPSVMCRRLNFR</sequence>
<accession>A0A6L2PWA1</accession>
<dbReference type="InterPro" id="IPR013766">
    <property type="entry name" value="Thioredoxin_domain"/>
</dbReference>
<evidence type="ECO:0000313" key="2">
    <source>
        <dbReference type="EMBL" id="GFG36826.1"/>
    </source>
</evidence>
<dbReference type="AlphaFoldDB" id="A0A6L2PWA1"/>
<organism evidence="2 3">
    <name type="scientific">Coptotermes formosanus</name>
    <name type="common">Formosan subterranean termite</name>
    <dbReference type="NCBI Taxonomy" id="36987"/>
    <lineage>
        <taxon>Eukaryota</taxon>
        <taxon>Metazoa</taxon>
        <taxon>Ecdysozoa</taxon>
        <taxon>Arthropoda</taxon>
        <taxon>Hexapoda</taxon>
        <taxon>Insecta</taxon>
        <taxon>Pterygota</taxon>
        <taxon>Neoptera</taxon>
        <taxon>Polyneoptera</taxon>
        <taxon>Dictyoptera</taxon>
        <taxon>Blattodea</taxon>
        <taxon>Blattoidea</taxon>
        <taxon>Termitoidae</taxon>
        <taxon>Rhinotermitidae</taxon>
        <taxon>Coptotermes</taxon>
    </lineage>
</organism>
<dbReference type="SUPFAM" id="SSF52833">
    <property type="entry name" value="Thioredoxin-like"/>
    <property type="match status" value="1"/>
</dbReference>
<dbReference type="InterPro" id="IPR045302">
    <property type="entry name" value="NHL2_NHL_rpt_dom"/>
</dbReference>
<dbReference type="FunCoup" id="A0A6L2PWA1">
    <property type="interactions" value="636"/>
</dbReference>
<dbReference type="InParanoid" id="A0A6L2PWA1"/>
<dbReference type="Gene3D" id="2.120.10.30">
    <property type="entry name" value="TolB, C-terminal domain"/>
    <property type="match status" value="2"/>
</dbReference>
<name>A0A6L2PWA1_COPFO</name>
<protein>
    <recommendedName>
        <fullName evidence="1">Thioredoxin domain-containing protein</fullName>
    </recommendedName>
</protein>
<dbReference type="Gene3D" id="3.40.30.10">
    <property type="entry name" value="Glutaredoxin"/>
    <property type="match status" value="1"/>
</dbReference>
<dbReference type="InterPro" id="IPR012336">
    <property type="entry name" value="Thioredoxin-like_fold"/>
</dbReference>
<dbReference type="Proteomes" id="UP000502823">
    <property type="component" value="Unassembled WGS sequence"/>
</dbReference>
<dbReference type="PANTHER" id="PTHR46388">
    <property type="entry name" value="NHL REPEAT-CONTAINING PROTEIN 2"/>
    <property type="match status" value="1"/>
</dbReference>
<dbReference type="CDD" id="cd03012">
    <property type="entry name" value="TlpA_like_DipZ_like"/>
    <property type="match status" value="1"/>
</dbReference>
<dbReference type="Pfam" id="PF13905">
    <property type="entry name" value="Thioredoxin_8"/>
    <property type="match status" value="1"/>
</dbReference>
<keyword evidence="3" id="KW-1185">Reference proteome</keyword>
<comment type="caution">
    <text evidence="2">The sequence shown here is derived from an EMBL/GenBank/DDBJ whole genome shotgun (WGS) entry which is preliminary data.</text>
</comment>